<dbReference type="EMBL" id="CP098827">
    <property type="protein sequence ID" value="XBO69477.1"/>
    <property type="molecule type" value="Genomic_DNA"/>
</dbReference>
<gene>
    <name evidence="1" type="ORF">NFG58_12660</name>
</gene>
<accession>A0AAU7KDF2</accession>
<sequence>MFGEELAKKLEAILASGATYKAVAEKAGCDISTIYRIRTGAIANPSYSVGRSIDLMHSKLKKRAA</sequence>
<protein>
    <submittedName>
        <fullName evidence="1">Helix-turn-helix domain-containing protein</fullName>
    </submittedName>
</protein>
<name>A0AAU7KDF2_9GAMM</name>
<proteinExistence type="predicted"/>
<dbReference type="RefSeq" id="WP_045993444.1">
    <property type="nucleotide sequence ID" value="NZ_CP098827.1"/>
</dbReference>
<evidence type="ECO:0000313" key="1">
    <source>
        <dbReference type="EMBL" id="XBO69477.1"/>
    </source>
</evidence>
<organism evidence="1">
    <name type="scientific">Halomonas sp. RT37</name>
    <dbReference type="NCBI Taxonomy" id="2950872"/>
    <lineage>
        <taxon>Bacteria</taxon>
        <taxon>Pseudomonadati</taxon>
        <taxon>Pseudomonadota</taxon>
        <taxon>Gammaproteobacteria</taxon>
        <taxon>Oceanospirillales</taxon>
        <taxon>Halomonadaceae</taxon>
        <taxon>Halomonas</taxon>
    </lineage>
</organism>
<dbReference type="AlphaFoldDB" id="A0AAU7KDF2"/>
<reference evidence="1" key="1">
    <citation type="submission" date="2022-06" db="EMBL/GenBank/DDBJ databases">
        <title>A novel DMS-producing enzyme.</title>
        <authorList>
            <person name="Zhang Y."/>
        </authorList>
    </citation>
    <scope>NUCLEOTIDE SEQUENCE</scope>
    <source>
        <strain evidence="1">RT37</strain>
    </source>
</reference>